<accession>A0ACB8DLV7</accession>
<dbReference type="EMBL" id="CM023479">
    <property type="protein sequence ID" value="KAH7973378.1"/>
    <property type="molecule type" value="Genomic_DNA"/>
</dbReference>
<evidence type="ECO:0000313" key="2">
    <source>
        <dbReference type="Proteomes" id="UP000821865"/>
    </source>
</evidence>
<dbReference type="Proteomes" id="UP000821865">
    <property type="component" value="Chromosome 10"/>
</dbReference>
<comment type="caution">
    <text evidence="1">The sequence shown here is derived from an EMBL/GenBank/DDBJ whole genome shotgun (WGS) entry which is preliminary data.</text>
</comment>
<keyword evidence="2" id="KW-1185">Reference proteome</keyword>
<reference evidence="1" key="1">
    <citation type="submission" date="2020-05" db="EMBL/GenBank/DDBJ databases">
        <title>Large-scale comparative analyses of tick genomes elucidate their genetic diversity and vector capacities.</title>
        <authorList>
            <person name="Jia N."/>
            <person name="Wang J."/>
            <person name="Shi W."/>
            <person name="Du L."/>
            <person name="Sun Y."/>
            <person name="Zhan W."/>
            <person name="Jiang J."/>
            <person name="Wang Q."/>
            <person name="Zhang B."/>
            <person name="Ji P."/>
            <person name="Sakyi L.B."/>
            <person name="Cui X."/>
            <person name="Yuan T."/>
            <person name="Jiang B."/>
            <person name="Yang W."/>
            <person name="Lam T.T.-Y."/>
            <person name="Chang Q."/>
            <person name="Ding S."/>
            <person name="Wang X."/>
            <person name="Zhu J."/>
            <person name="Ruan X."/>
            <person name="Zhao L."/>
            <person name="Wei J."/>
            <person name="Que T."/>
            <person name="Du C."/>
            <person name="Cheng J."/>
            <person name="Dai P."/>
            <person name="Han X."/>
            <person name="Huang E."/>
            <person name="Gao Y."/>
            <person name="Liu J."/>
            <person name="Shao H."/>
            <person name="Ye R."/>
            <person name="Li L."/>
            <person name="Wei W."/>
            <person name="Wang X."/>
            <person name="Wang C."/>
            <person name="Yang T."/>
            <person name="Huo Q."/>
            <person name="Li W."/>
            <person name="Guo W."/>
            <person name="Chen H."/>
            <person name="Zhou L."/>
            <person name="Ni X."/>
            <person name="Tian J."/>
            <person name="Zhou Y."/>
            <person name="Sheng Y."/>
            <person name="Liu T."/>
            <person name="Pan Y."/>
            <person name="Xia L."/>
            <person name="Li J."/>
            <person name="Zhao F."/>
            <person name="Cao W."/>
        </authorList>
    </citation>
    <scope>NUCLEOTIDE SEQUENCE</scope>
    <source>
        <strain evidence="1">Dsil-2018</strain>
    </source>
</reference>
<organism evidence="1 2">
    <name type="scientific">Dermacentor silvarum</name>
    <name type="common">Tick</name>
    <dbReference type="NCBI Taxonomy" id="543639"/>
    <lineage>
        <taxon>Eukaryota</taxon>
        <taxon>Metazoa</taxon>
        <taxon>Ecdysozoa</taxon>
        <taxon>Arthropoda</taxon>
        <taxon>Chelicerata</taxon>
        <taxon>Arachnida</taxon>
        <taxon>Acari</taxon>
        <taxon>Parasitiformes</taxon>
        <taxon>Ixodida</taxon>
        <taxon>Ixodoidea</taxon>
        <taxon>Ixodidae</taxon>
        <taxon>Rhipicephalinae</taxon>
        <taxon>Dermacentor</taxon>
    </lineage>
</organism>
<evidence type="ECO:0000313" key="1">
    <source>
        <dbReference type="EMBL" id="KAH7973378.1"/>
    </source>
</evidence>
<name>A0ACB8DLV7_DERSI</name>
<proteinExistence type="predicted"/>
<protein>
    <submittedName>
        <fullName evidence="1">Uncharacterized protein</fullName>
    </submittedName>
</protein>
<gene>
    <name evidence="1" type="ORF">HPB49_000361</name>
</gene>
<sequence>MSAIPAALLFPLVFLSALSRAVTYSVQVARTSDPCLTNEFKCASSGYCIRVSCLCDGRNDCDDGSDERDCEGGRKCSVTEFQCQNGQCISSWRRCDGRPDCDDLSDEGKAICGSETCHPDHFACKNRTGACIPAEWRCDRVRDCADGSDEQDCPNVTCSDETEFACRNGRCVLRGWRCDGDNDCGDGSDEENCPLDTRSSGECIPSRQRCNGHRDCQDWSDEDVNTCPTRTCHVDEFACGLPAHTCVPVKSRCDGYEDCDDGSDEKECGSSTCVKYDLSCANGQCFRILTPCDSWDDSTVPFT</sequence>